<comment type="similarity">
    <text evidence="1">Belongs to the sigma-70 factor family. ECF subfamily.</text>
</comment>
<reference evidence="8 9" key="1">
    <citation type="submission" date="2015-10" db="EMBL/GenBank/DDBJ databases">
        <authorList>
            <person name="Gilbert D.G."/>
        </authorList>
    </citation>
    <scope>NUCLEOTIDE SEQUENCE [LARGE SCALE GENOMIC DNA]</scope>
    <source>
        <strain evidence="8 9">NRRL B-16712</strain>
    </source>
</reference>
<dbReference type="InterPro" id="IPR013325">
    <property type="entry name" value="RNA_pol_sigma_r2"/>
</dbReference>
<name>A0A117MN53_9ACTN</name>
<sequence length="173" mass="19494">MKQALEAEFTAFVADRGQALLRIAHALTGDRESAEDLVQGALAKAYARWPRIHGEAEAYVRKIIYNDRISAWRRPMRRNEVTVADLPERPQAGRHDHDVTERLALRDALLSLPARQRAVLVMRYLEDRSVEETAQVLGCRPGTVASQASRALAKLRELVSGVDEWTNRTGVIR</sequence>
<evidence type="ECO:0000256" key="4">
    <source>
        <dbReference type="ARBA" id="ARBA00023125"/>
    </source>
</evidence>
<dbReference type="InterPro" id="IPR007627">
    <property type="entry name" value="RNA_pol_sigma70_r2"/>
</dbReference>
<keyword evidence="9" id="KW-1185">Reference proteome</keyword>
<dbReference type="InterPro" id="IPR039425">
    <property type="entry name" value="RNA_pol_sigma-70-like"/>
</dbReference>
<dbReference type="PANTHER" id="PTHR43133:SF50">
    <property type="entry name" value="ECF RNA POLYMERASE SIGMA FACTOR SIGM"/>
    <property type="match status" value="1"/>
</dbReference>
<protein>
    <submittedName>
        <fullName evidence="8">RNA polymerase subunit sigma</fullName>
    </submittedName>
</protein>
<keyword evidence="4" id="KW-0238">DNA-binding</keyword>
<dbReference type="Gene3D" id="1.10.1740.10">
    <property type="match status" value="1"/>
</dbReference>
<organism evidence="8 9">
    <name type="scientific">Actinoplanes awajinensis subsp. mycoplanecinus</name>
    <dbReference type="NCBI Taxonomy" id="135947"/>
    <lineage>
        <taxon>Bacteria</taxon>
        <taxon>Bacillati</taxon>
        <taxon>Actinomycetota</taxon>
        <taxon>Actinomycetes</taxon>
        <taxon>Micromonosporales</taxon>
        <taxon>Micromonosporaceae</taxon>
        <taxon>Actinoplanes</taxon>
    </lineage>
</organism>
<dbReference type="Gene3D" id="1.10.10.10">
    <property type="entry name" value="Winged helix-like DNA-binding domain superfamily/Winged helix DNA-binding domain"/>
    <property type="match status" value="1"/>
</dbReference>
<dbReference type="InterPro" id="IPR014284">
    <property type="entry name" value="RNA_pol_sigma-70_dom"/>
</dbReference>
<dbReference type="RefSeq" id="WP_067702068.1">
    <property type="nucleotide sequence ID" value="NZ_LLZH01000306.1"/>
</dbReference>
<dbReference type="Pfam" id="PF08281">
    <property type="entry name" value="Sigma70_r4_2"/>
    <property type="match status" value="1"/>
</dbReference>
<feature type="domain" description="RNA polymerase sigma-70 region 2" evidence="6">
    <location>
        <begin position="17"/>
        <end position="74"/>
    </location>
</feature>
<gene>
    <name evidence="8" type="ORF">ADL15_38220</name>
</gene>
<dbReference type="OrthoDB" id="3692620at2"/>
<dbReference type="GO" id="GO:0006352">
    <property type="term" value="P:DNA-templated transcription initiation"/>
    <property type="evidence" value="ECO:0007669"/>
    <property type="project" value="InterPro"/>
</dbReference>
<dbReference type="AlphaFoldDB" id="A0A117MN53"/>
<dbReference type="PANTHER" id="PTHR43133">
    <property type="entry name" value="RNA POLYMERASE ECF-TYPE SIGMA FACTO"/>
    <property type="match status" value="1"/>
</dbReference>
<keyword evidence="5" id="KW-0804">Transcription</keyword>
<dbReference type="InterPro" id="IPR036388">
    <property type="entry name" value="WH-like_DNA-bd_sf"/>
</dbReference>
<evidence type="ECO:0000256" key="3">
    <source>
        <dbReference type="ARBA" id="ARBA00023082"/>
    </source>
</evidence>
<dbReference type="EMBL" id="LLZH01000306">
    <property type="protein sequence ID" value="KUL26527.1"/>
    <property type="molecule type" value="Genomic_DNA"/>
</dbReference>
<evidence type="ECO:0000259" key="7">
    <source>
        <dbReference type="Pfam" id="PF08281"/>
    </source>
</evidence>
<dbReference type="NCBIfam" id="TIGR02983">
    <property type="entry name" value="SigE-fam_strep"/>
    <property type="match status" value="1"/>
</dbReference>
<evidence type="ECO:0000256" key="2">
    <source>
        <dbReference type="ARBA" id="ARBA00023015"/>
    </source>
</evidence>
<dbReference type="GO" id="GO:0016987">
    <property type="term" value="F:sigma factor activity"/>
    <property type="evidence" value="ECO:0007669"/>
    <property type="project" value="UniProtKB-KW"/>
</dbReference>
<keyword evidence="2" id="KW-0805">Transcription regulation</keyword>
<evidence type="ECO:0000313" key="8">
    <source>
        <dbReference type="EMBL" id="KUL26527.1"/>
    </source>
</evidence>
<comment type="caution">
    <text evidence="8">The sequence shown here is derived from an EMBL/GenBank/DDBJ whole genome shotgun (WGS) entry which is preliminary data.</text>
</comment>
<dbReference type="CDD" id="cd06171">
    <property type="entry name" value="Sigma70_r4"/>
    <property type="match status" value="1"/>
</dbReference>
<dbReference type="InterPro" id="IPR013324">
    <property type="entry name" value="RNA_pol_sigma_r3/r4-like"/>
</dbReference>
<dbReference type="SUPFAM" id="SSF88946">
    <property type="entry name" value="Sigma2 domain of RNA polymerase sigma factors"/>
    <property type="match status" value="1"/>
</dbReference>
<dbReference type="InterPro" id="IPR013249">
    <property type="entry name" value="RNA_pol_sigma70_r4_t2"/>
</dbReference>
<dbReference type="SUPFAM" id="SSF88659">
    <property type="entry name" value="Sigma3 and sigma4 domains of RNA polymerase sigma factors"/>
    <property type="match status" value="1"/>
</dbReference>
<accession>A0A117MN53</accession>
<proteinExistence type="inferred from homology"/>
<dbReference type="GO" id="GO:0003677">
    <property type="term" value="F:DNA binding"/>
    <property type="evidence" value="ECO:0007669"/>
    <property type="project" value="UniProtKB-KW"/>
</dbReference>
<keyword evidence="3" id="KW-0731">Sigma factor</keyword>
<dbReference type="NCBIfam" id="TIGR02937">
    <property type="entry name" value="sigma70-ECF"/>
    <property type="match status" value="1"/>
</dbReference>
<dbReference type="Proteomes" id="UP000053244">
    <property type="component" value="Unassembled WGS sequence"/>
</dbReference>
<evidence type="ECO:0000256" key="5">
    <source>
        <dbReference type="ARBA" id="ARBA00023163"/>
    </source>
</evidence>
<dbReference type="Pfam" id="PF04542">
    <property type="entry name" value="Sigma70_r2"/>
    <property type="match status" value="1"/>
</dbReference>
<dbReference type="InterPro" id="IPR014325">
    <property type="entry name" value="RNA_pol_sigma-E_actinobac"/>
</dbReference>
<evidence type="ECO:0000259" key="6">
    <source>
        <dbReference type="Pfam" id="PF04542"/>
    </source>
</evidence>
<feature type="domain" description="RNA polymerase sigma factor 70 region 4 type 2" evidence="7">
    <location>
        <begin position="103"/>
        <end position="155"/>
    </location>
</feature>
<evidence type="ECO:0000313" key="9">
    <source>
        <dbReference type="Proteomes" id="UP000053244"/>
    </source>
</evidence>
<evidence type="ECO:0000256" key="1">
    <source>
        <dbReference type="ARBA" id="ARBA00010641"/>
    </source>
</evidence>